<name>A0ACB0LPW3_TRIPR</name>
<dbReference type="Proteomes" id="UP001177021">
    <property type="component" value="Unassembled WGS sequence"/>
</dbReference>
<proteinExistence type="predicted"/>
<keyword evidence="2" id="KW-1185">Reference proteome</keyword>
<comment type="caution">
    <text evidence="1">The sequence shown here is derived from an EMBL/GenBank/DDBJ whole genome shotgun (WGS) entry which is preliminary data.</text>
</comment>
<organism evidence="1 2">
    <name type="scientific">Trifolium pratense</name>
    <name type="common">Red clover</name>
    <dbReference type="NCBI Taxonomy" id="57577"/>
    <lineage>
        <taxon>Eukaryota</taxon>
        <taxon>Viridiplantae</taxon>
        <taxon>Streptophyta</taxon>
        <taxon>Embryophyta</taxon>
        <taxon>Tracheophyta</taxon>
        <taxon>Spermatophyta</taxon>
        <taxon>Magnoliopsida</taxon>
        <taxon>eudicotyledons</taxon>
        <taxon>Gunneridae</taxon>
        <taxon>Pentapetalae</taxon>
        <taxon>rosids</taxon>
        <taxon>fabids</taxon>
        <taxon>Fabales</taxon>
        <taxon>Fabaceae</taxon>
        <taxon>Papilionoideae</taxon>
        <taxon>50 kb inversion clade</taxon>
        <taxon>NPAAA clade</taxon>
        <taxon>Hologalegina</taxon>
        <taxon>IRL clade</taxon>
        <taxon>Trifolieae</taxon>
        <taxon>Trifolium</taxon>
    </lineage>
</organism>
<sequence length="66" mass="7941">MDILYTNDSVFYAMTQRMINPLQVYWQKTKLSIPWKEIPFNTHSLTHRNPFISARLQVFIAEIINR</sequence>
<reference evidence="1" key="1">
    <citation type="submission" date="2023-10" db="EMBL/GenBank/DDBJ databases">
        <authorList>
            <person name="Rodriguez Cubillos JULIANA M."/>
            <person name="De Vega J."/>
        </authorList>
    </citation>
    <scope>NUCLEOTIDE SEQUENCE</scope>
</reference>
<protein>
    <submittedName>
        <fullName evidence="1">Uncharacterized protein</fullName>
    </submittedName>
</protein>
<evidence type="ECO:0000313" key="1">
    <source>
        <dbReference type="EMBL" id="CAJ2671595.1"/>
    </source>
</evidence>
<accession>A0ACB0LPW3</accession>
<dbReference type="EMBL" id="CASHSV030000615">
    <property type="protein sequence ID" value="CAJ2671595.1"/>
    <property type="molecule type" value="Genomic_DNA"/>
</dbReference>
<gene>
    <name evidence="1" type="ORF">MILVUS5_LOCUS35393</name>
</gene>
<evidence type="ECO:0000313" key="2">
    <source>
        <dbReference type="Proteomes" id="UP001177021"/>
    </source>
</evidence>